<sequence length="228" mass="23625">MAMTDAARTDSATADSVTTTRVQLARDRVDEARRDARATRIAAAPALRARAVRRTRLLRTVLIGTAVAVAILVAVGAVLGWQIRGQRAEVDRQTEVLDSARAGVAAMLTADPADPVGFVDGVLAVSTSAQRDRIESARDALITEVRTQAGRSVGQVVSAGLVTDPASNDAGTTVDVLVVADATNPLLLGSEGTAEEAAAVDTTAERITALITMESTGDGWKIAGARQP</sequence>
<evidence type="ECO:0000313" key="3">
    <source>
        <dbReference type="Proteomes" id="UP000035058"/>
    </source>
</evidence>
<dbReference type="AlphaFoldDB" id="K6X1F9"/>
<keyword evidence="1" id="KW-0472">Membrane</keyword>
<name>K6X1F9_9ACTN</name>
<keyword evidence="1" id="KW-0812">Transmembrane</keyword>
<dbReference type="Proteomes" id="UP000035058">
    <property type="component" value="Unassembled WGS sequence"/>
</dbReference>
<keyword evidence="3" id="KW-1185">Reference proteome</keyword>
<evidence type="ECO:0000313" key="2">
    <source>
        <dbReference type="EMBL" id="GAB99866.1"/>
    </source>
</evidence>
<gene>
    <name evidence="2" type="ORF">GONAM_11_00460</name>
</gene>
<keyword evidence="1" id="KW-1133">Transmembrane helix</keyword>
<dbReference type="RefSeq" id="WP_006866099.1">
    <property type="nucleotide sequence ID" value="NZ_BAHE01000011.1"/>
</dbReference>
<proteinExistence type="predicted"/>
<comment type="caution">
    <text evidence="2">The sequence shown here is derived from an EMBL/GenBank/DDBJ whole genome shotgun (WGS) entry which is preliminary data.</text>
</comment>
<organism evidence="2 3">
    <name type="scientific">Gordonia namibiensis NBRC 108229</name>
    <dbReference type="NCBI Taxonomy" id="1208314"/>
    <lineage>
        <taxon>Bacteria</taxon>
        <taxon>Bacillati</taxon>
        <taxon>Actinomycetota</taxon>
        <taxon>Actinomycetes</taxon>
        <taxon>Mycobacteriales</taxon>
        <taxon>Gordoniaceae</taxon>
        <taxon>Gordonia</taxon>
    </lineage>
</organism>
<protein>
    <recommendedName>
        <fullName evidence="4">Mce-associated membrane protein</fullName>
    </recommendedName>
</protein>
<evidence type="ECO:0008006" key="4">
    <source>
        <dbReference type="Google" id="ProtNLM"/>
    </source>
</evidence>
<accession>K6X1F9</accession>
<reference evidence="2 3" key="1">
    <citation type="submission" date="2012-08" db="EMBL/GenBank/DDBJ databases">
        <title>Whole genome shotgun sequence of Gordonia namibiensis NBRC 108229.</title>
        <authorList>
            <person name="Isaki-Nakamura S."/>
            <person name="Hosoyama A."/>
            <person name="Tsuchikane K."/>
            <person name="Katsumata H."/>
            <person name="Baba S."/>
            <person name="Yamazaki S."/>
            <person name="Fujita N."/>
        </authorList>
    </citation>
    <scope>NUCLEOTIDE SEQUENCE [LARGE SCALE GENOMIC DNA]</scope>
    <source>
        <strain evidence="2 3">NBRC 108229</strain>
    </source>
</reference>
<dbReference type="EMBL" id="BAHE01000011">
    <property type="protein sequence ID" value="GAB99866.1"/>
    <property type="molecule type" value="Genomic_DNA"/>
</dbReference>
<feature type="transmembrane region" description="Helical" evidence="1">
    <location>
        <begin position="57"/>
        <end position="81"/>
    </location>
</feature>
<evidence type="ECO:0000256" key="1">
    <source>
        <dbReference type="SAM" id="Phobius"/>
    </source>
</evidence>